<keyword evidence="6" id="KW-1185">Reference proteome</keyword>
<dbReference type="PANTHER" id="PTHR16091">
    <property type="entry name" value="TTC17 PROTEIN"/>
    <property type="match status" value="1"/>
</dbReference>
<dbReference type="AlphaFoldDB" id="A0AAV2IL85"/>
<evidence type="ECO:0000313" key="6">
    <source>
        <dbReference type="Proteomes" id="UP001497497"/>
    </source>
</evidence>
<reference evidence="5 6" key="1">
    <citation type="submission" date="2024-04" db="EMBL/GenBank/DDBJ databases">
        <authorList>
            <consortium name="Genoscope - CEA"/>
            <person name="William W."/>
        </authorList>
    </citation>
    <scope>NUCLEOTIDE SEQUENCE [LARGE SCALE GENOMIC DNA]</scope>
</reference>
<accession>A0AAV2IL85</accession>
<sequence>MACDLPCMSYMAFYVISMHIVNSNSRFSFFHYWKLNIAAGKVEPAKAEQETNNGSSSNKTSGKYHSASSSSDENSKDSEMTVEERMMEILANKAAPGGEWIVSSPDEDIAGVLNDWEGVTGHDCKSSQQNNIGNIKSNTQHPKRCKDPKDKVSNKSSKNTQNLEQNDLKKSTNKPRPLTCGKRVNSTQYDHLRGISERHQHSHIPEPDVAMVFQNNGKSSEVDLNDLENKLRKAKRDIEKDISNQRQQSAQVYNLIGNFWRIKGNTQTSIECFRKALSISPDDPDILLNLARVLFNLQYLDDAIFLARRSLHLQPSGQNAWLQHYTLGEILKSYGHPQEAAMHFNQALMLNPGFQPAKSHLRDLDSEPCPSVTHLTLFIILFLVVGVLFGVVTSIETNFQDSSVGDGSKTQQRHFNRAMAMRSIKLGINPRMCRLRKANS</sequence>
<feature type="repeat" description="TPR" evidence="1">
    <location>
        <begin position="321"/>
        <end position="354"/>
    </location>
</feature>
<dbReference type="GO" id="GO:0030041">
    <property type="term" value="P:actin filament polymerization"/>
    <property type="evidence" value="ECO:0007669"/>
    <property type="project" value="TreeGrafter"/>
</dbReference>
<keyword evidence="4" id="KW-1133">Transmembrane helix</keyword>
<feature type="compositionally biased region" description="Polar residues" evidence="3">
    <location>
        <begin position="154"/>
        <end position="165"/>
    </location>
</feature>
<evidence type="ECO:0000256" key="2">
    <source>
        <dbReference type="SAM" id="Coils"/>
    </source>
</evidence>
<dbReference type="GO" id="GO:0005737">
    <property type="term" value="C:cytoplasm"/>
    <property type="evidence" value="ECO:0007669"/>
    <property type="project" value="TreeGrafter"/>
</dbReference>
<dbReference type="GO" id="GO:0015629">
    <property type="term" value="C:actin cytoskeleton"/>
    <property type="evidence" value="ECO:0007669"/>
    <property type="project" value="TreeGrafter"/>
</dbReference>
<protein>
    <submittedName>
        <fullName evidence="5">Uncharacterized protein</fullName>
    </submittedName>
</protein>
<keyword evidence="4" id="KW-0472">Membrane</keyword>
<keyword evidence="1" id="KW-0802">TPR repeat</keyword>
<name>A0AAV2IL85_LYMST</name>
<comment type="caution">
    <text evidence="5">The sequence shown here is derived from an EMBL/GenBank/DDBJ whole genome shotgun (WGS) entry which is preliminary data.</text>
</comment>
<dbReference type="InterPro" id="IPR011990">
    <property type="entry name" value="TPR-like_helical_dom_sf"/>
</dbReference>
<keyword evidence="2" id="KW-0175">Coiled coil</keyword>
<evidence type="ECO:0000256" key="1">
    <source>
        <dbReference type="PROSITE-ProRule" id="PRU00339"/>
    </source>
</evidence>
<dbReference type="SMART" id="SM00028">
    <property type="entry name" value="TPR"/>
    <property type="match status" value="3"/>
</dbReference>
<dbReference type="SUPFAM" id="SSF48452">
    <property type="entry name" value="TPR-like"/>
    <property type="match status" value="1"/>
</dbReference>
<evidence type="ECO:0000256" key="4">
    <source>
        <dbReference type="SAM" id="Phobius"/>
    </source>
</evidence>
<feature type="region of interest" description="Disordered" evidence="3">
    <location>
        <begin position="46"/>
        <end position="82"/>
    </location>
</feature>
<feature type="compositionally biased region" description="Low complexity" evidence="3">
    <location>
        <begin position="51"/>
        <end position="72"/>
    </location>
</feature>
<dbReference type="InterPro" id="IPR052630">
    <property type="entry name" value="TTC17"/>
</dbReference>
<feature type="region of interest" description="Disordered" evidence="3">
    <location>
        <begin position="121"/>
        <end position="187"/>
    </location>
</feature>
<feature type="transmembrane region" description="Helical" evidence="4">
    <location>
        <begin position="372"/>
        <end position="392"/>
    </location>
</feature>
<dbReference type="Pfam" id="PF13414">
    <property type="entry name" value="TPR_11"/>
    <property type="match status" value="1"/>
</dbReference>
<dbReference type="Proteomes" id="UP001497497">
    <property type="component" value="Unassembled WGS sequence"/>
</dbReference>
<dbReference type="InterPro" id="IPR019734">
    <property type="entry name" value="TPR_rpt"/>
</dbReference>
<dbReference type="PANTHER" id="PTHR16091:SF3">
    <property type="entry name" value="TETRATRICOPEPTIDE REPEAT PROTEIN 17"/>
    <property type="match status" value="1"/>
</dbReference>
<dbReference type="Gene3D" id="1.25.40.10">
    <property type="entry name" value="Tetratricopeptide repeat domain"/>
    <property type="match status" value="1"/>
</dbReference>
<organism evidence="5 6">
    <name type="scientific">Lymnaea stagnalis</name>
    <name type="common">Great pond snail</name>
    <name type="synonym">Helix stagnalis</name>
    <dbReference type="NCBI Taxonomy" id="6523"/>
    <lineage>
        <taxon>Eukaryota</taxon>
        <taxon>Metazoa</taxon>
        <taxon>Spiralia</taxon>
        <taxon>Lophotrochozoa</taxon>
        <taxon>Mollusca</taxon>
        <taxon>Gastropoda</taxon>
        <taxon>Heterobranchia</taxon>
        <taxon>Euthyneura</taxon>
        <taxon>Panpulmonata</taxon>
        <taxon>Hygrophila</taxon>
        <taxon>Lymnaeoidea</taxon>
        <taxon>Lymnaeidae</taxon>
        <taxon>Lymnaea</taxon>
    </lineage>
</organism>
<feature type="coiled-coil region" evidence="2">
    <location>
        <begin position="217"/>
        <end position="248"/>
    </location>
</feature>
<evidence type="ECO:0000256" key="3">
    <source>
        <dbReference type="SAM" id="MobiDB-lite"/>
    </source>
</evidence>
<dbReference type="EMBL" id="CAXITT010000719">
    <property type="protein sequence ID" value="CAL1545523.1"/>
    <property type="molecule type" value="Genomic_DNA"/>
</dbReference>
<gene>
    <name evidence="5" type="ORF">GSLYS_00019006001</name>
</gene>
<feature type="compositionally biased region" description="Polar residues" evidence="3">
    <location>
        <begin position="126"/>
        <end position="140"/>
    </location>
</feature>
<feature type="repeat" description="TPR" evidence="1">
    <location>
        <begin position="250"/>
        <end position="283"/>
    </location>
</feature>
<keyword evidence="4" id="KW-0812">Transmembrane</keyword>
<evidence type="ECO:0000313" key="5">
    <source>
        <dbReference type="EMBL" id="CAL1545523.1"/>
    </source>
</evidence>
<dbReference type="PROSITE" id="PS50005">
    <property type="entry name" value="TPR"/>
    <property type="match status" value="2"/>
</dbReference>
<proteinExistence type="predicted"/>
<feature type="compositionally biased region" description="Basic and acidic residues" evidence="3">
    <location>
        <begin position="73"/>
        <end position="82"/>
    </location>
</feature>